<reference evidence="1 2" key="1">
    <citation type="submission" date="2021-06" db="EMBL/GenBank/DDBJ databases">
        <title>Caerostris extrusa draft genome.</title>
        <authorList>
            <person name="Kono N."/>
            <person name="Arakawa K."/>
        </authorList>
    </citation>
    <scope>NUCLEOTIDE SEQUENCE [LARGE SCALE GENOMIC DNA]</scope>
</reference>
<accession>A0AAV4N058</accession>
<gene>
    <name evidence="1" type="ORF">CEXT_736131</name>
</gene>
<dbReference type="Proteomes" id="UP001054945">
    <property type="component" value="Unassembled WGS sequence"/>
</dbReference>
<dbReference type="EMBL" id="BPLR01002681">
    <property type="protein sequence ID" value="GIX76619.1"/>
    <property type="molecule type" value="Genomic_DNA"/>
</dbReference>
<protein>
    <submittedName>
        <fullName evidence="1">Uncharacterized protein</fullName>
    </submittedName>
</protein>
<keyword evidence="2" id="KW-1185">Reference proteome</keyword>
<evidence type="ECO:0000313" key="1">
    <source>
        <dbReference type="EMBL" id="GIX76619.1"/>
    </source>
</evidence>
<organism evidence="1 2">
    <name type="scientific">Caerostris extrusa</name>
    <name type="common">Bark spider</name>
    <name type="synonym">Caerostris bankana</name>
    <dbReference type="NCBI Taxonomy" id="172846"/>
    <lineage>
        <taxon>Eukaryota</taxon>
        <taxon>Metazoa</taxon>
        <taxon>Ecdysozoa</taxon>
        <taxon>Arthropoda</taxon>
        <taxon>Chelicerata</taxon>
        <taxon>Arachnida</taxon>
        <taxon>Araneae</taxon>
        <taxon>Araneomorphae</taxon>
        <taxon>Entelegynae</taxon>
        <taxon>Araneoidea</taxon>
        <taxon>Araneidae</taxon>
        <taxon>Caerostris</taxon>
    </lineage>
</organism>
<sequence length="118" mass="13393">MRADGKMPTRLYCRRKLAHTPILLASARISTKYYLRSTFRGLNCHSMLSDTRLCFFFLIHVSPEKQFMGIDPPGTIKMSSPLRDVLDSIGIDLYSCYIAVSWQGNANSGTAFMTLIRH</sequence>
<evidence type="ECO:0000313" key="2">
    <source>
        <dbReference type="Proteomes" id="UP001054945"/>
    </source>
</evidence>
<dbReference type="AlphaFoldDB" id="A0AAV4N058"/>
<name>A0AAV4N058_CAEEX</name>
<proteinExistence type="predicted"/>
<comment type="caution">
    <text evidence="1">The sequence shown here is derived from an EMBL/GenBank/DDBJ whole genome shotgun (WGS) entry which is preliminary data.</text>
</comment>